<feature type="compositionally biased region" description="Polar residues" evidence="1">
    <location>
        <begin position="1"/>
        <end position="19"/>
    </location>
</feature>
<keyword evidence="3" id="KW-1185">Reference proteome</keyword>
<dbReference type="EMBL" id="JBBPBN010000035">
    <property type="protein sequence ID" value="KAK9002350.1"/>
    <property type="molecule type" value="Genomic_DNA"/>
</dbReference>
<accession>A0ABR2QNW6</accession>
<proteinExistence type="predicted"/>
<gene>
    <name evidence="2" type="ORF">V6N11_025034</name>
</gene>
<organism evidence="2 3">
    <name type="scientific">Hibiscus sabdariffa</name>
    <name type="common">roselle</name>
    <dbReference type="NCBI Taxonomy" id="183260"/>
    <lineage>
        <taxon>Eukaryota</taxon>
        <taxon>Viridiplantae</taxon>
        <taxon>Streptophyta</taxon>
        <taxon>Embryophyta</taxon>
        <taxon>Tracheophyta</taxon>
        <taxon>Spermatophyta</taxon>
        <taxon>Magnoliopsida</taxon>
        <taxon>eudicotyledons</taxon>
        <taxon>Gunneridae</taxon>
        <taxon>Pentapetalae</taxon>
        <taxon>rosids</taxon>
        <taxon>malvids</taxon>
        <taxon>Malvales</taxon>
        <taxon>Malvaceae</taxon>
        <taxon>Malvoideae</taxon>
        <taxon>Hibiscus</taxon>
    </lineage>
</organism>
<evidence type="ECO:0000313" key="2">
    <source>
        <dbReference type="EMBL" id="KAK9002350.1"/>
    </source>
</evidence>
<evidence type="ECO:0000256" key="1">
    <source>
        <dbReference type="SAM" id="MobiDB-lite"/>
    </source>
</evidence>
<sequence>MKTTTTVAASSSLNNNGSTPEPIKDHVAGGGTMFPVLYDEHANINIMVVTSFLCSASSSSSSSSTSISCPSRLTVNRFDPFSHHQPDNPYDMSGAQFPFHGGISEGLYGNFGILEHGELGLCIEDNMNIGNMRSNDSCFNNTLE</sequence>
<dbReference type="Proteomes" id="UP001396334">
    <property type="component" value="Unassembled WGS sequence"/>
</dbReference>
<reference evidence="2 3" key="1">
    <citation type="journal article" date="2024" name="G3 (Bethesda)">
        <title>Genome assembly of Hibiscus sabdariffa L. provides insights into metabolisms of medicinal natural products.</title>
        <authorList>
            <person name="Kim T."/>
        </authorList>
    </citation>
    <scope>NUCLEOTIDE SEQUENCE [LARGE SCALE GENOMIC DNA]</scope>
    <source>
        <strain evidence="2">TK-2024</strain>
        <tissue evidence="2">Old leaves</tissue>
    </source>
</reference>
<name>A0ABR2QNW6_9ROSI</name>
<evidence type="ECO:0000313" key="3">
    <source>
        <dbReference type="Proteomes" id="UP001396334"/>
    </source>
</evidence>
<protein>
    <submittedName>
        <fullName evidence="2">Uncharacterized protein</fullName>
    </submittedName>
</protein>
<comment type="caution">
    <text evidence="2">The sequence shown here is derived from an EMBL/GenBank/DDBJ whole genome shotgun (WGS) entry which is preliminary data.</text>
</comment>
<feature type="region of interest" description="Disordered" evidence="1">
    <location>
        <begin position="1"/>
        <end position="23"/>
    </location>
</feature>